<feature type="region of interest" description="Disordered" evidence="7">
    <location>
        <begin position="52"/>
        <end position="74"/>
    </location>
</feature>
<dbReference type="PANTHER" id="PTHR10744:SF1">
    <property type="entry name" value="SMALL RIBOSOMAL SUBUNIT PROTEIN US17M"/>
    <property type="match status" value="1"/>
</dbReference>
<evidence type="ECO:0000256" key="5">
    <source>
        <dbReference type="ARBA" id="ARBA00023274"/>
    </source>
</evidence>
<comment type="caution">
    <text evidence="8">The sequence shown here is derived from an EMBL/GenBank/DDBJ whole genome shotgun (WGS) entry which is preliminary data.</text>
</comment>
<dbReference type="GO" id="GO:0003735">
    <property type="term" value="F:structural constituent of ribosome"/>
    <property type="evidence" value="ECO:0007669"/>
    <property type="project" value="UniProtKB-UniRule"/>
</dbReference>
<comment type="similarity">
    <text evidence="1 6">Belongs to the universal ribosomal protein uS17 family.</text>
</comment>
<dbReference type="EMBL" id="QZJW01000055">
    <property type="protein sequence ID" value="RJO60041.1"/>
    <property type="molecule type" value="Genomic_DNA"/>
</dbReference>
<name>A0A419DA87_9BACT</name>
<dbReference type="GO" id="GO:0006412">
    <property type="term" value="P:translation"/>
    <property type="evidence" value="ECO:0007669"/>
    <property type="project" value="UniProtKB-UniRule"/>
</dbReference>
<evidence type="ECO:0000256" key="6">
    <source>
        <dbReference type="HAMAP-Rule" id="MF_01345"/>
    </source>
</evidence>
<dbReference type="CDD" id="cd00364">
    <property type="entry name" value="Ribosomal_uS17"/>
    <property type="match status" value="1"/>
</dbReference>
<feature type="compositionally biased region" description="Basic and acidic residues" evidence="7">
    <location>
        <begin position="52"/>
        <end position="63"/>
    </location>
</feature>
<protein>
    <recommendedName>
        <fullName evidence="6">Small ribosomal subunit protein uS17</fullName>
    </recommendedName>
</protein>
<feature type="compositionally biased region" description="Basic residues" evidence="7">
    <location>
        <begin position="65"/>
        <end position="74"/>
    </location>
</feature>
<dbReference type="InterPro" id="IPR000266">
    <property type="entry name" value="Ribosomal_uS17"/>
</dbReference>
<keyword evidence="5 6" id="KW-0687">Ribonucleoprotein</keyword>
<dbReference type="NCBIfam" id="NF004123">
    <property type="entry name" value="PRK05610.1"/>
    <property type="match status" value="1"/>
</dbReference>
<dbReference type="InterPro" id="IPR019984">
    <property type="entry name" value="Ribosomal_uS17_bact/chlr"/>
</dbReference>
<evidence type="ECO:0000313" key="9">
    <source>
        <dbReference type="Proteomes" id="UP000285655"/>
    </source>
</evidence>
<accession>A0A419DA87</accession>
<dbReference type="GO" id="GO:0019843">
    <property type="term" value="F:rRNA binding"/>
    <property type="evidence" value="ECO:0007669"/>
    <property type="project" value="UniProtKB-UniRule"/>
</dbReference>
<sequence length="74" mass="8661">MKRVLKGIVVSDKMKDTVVVQVARVKTHPIYRKQYKVSTKFMAHDEKGSAKMGDEVQIEETRPMSKNKRWRIVD</sequence>
<dbReference type="Gene3D" id="2.40.50.140">
    <property type="entry name" value="Nucleic acid-binding proteins"/>
    <property type="match status" value="1"/>
</dbReference>
<dbReference type="InterPro" id="IPR012340">
    <property type="entry name" value="NA-bd_OB-fold"/>
</dbReference>
<evidence type="ECO:0000256" key="2">
    <source>
        <dbReference type="ARBA" id="ARBA00022730"/>
    </source>
</evidence>
<comment type="function">
    <text evidence="6">One of the primary rRNA binding proteins, it binds specifically to the 5'-end of 16S ribosomal RNA.</text>
</comment>
<evidence type="ECO:0000256" key="7">
    <source>
        <dbReference type="SAM" id="MobiDB-lite"/>
    </source>
</evidence>
<dbReference type="AlphaFoldDB" id="A0A419DA87"/>
<dbReference type="HAMAP" id="MF_01345_B">
    <property type="entry name" value="Ribosomal_uS17_B"/>
    <property type="match status" value="1"/>
</dbReference>
<comment type="subunit">
    <text evidence="6">Part of the 30S ribosomal subunit.</text>
</comment>
<dbReference type="NCBIfam" id="TIGR03635">
    <property type="entry name" value="uS17_bact"/>
    <property type="match status" value="1"/>
</dbReference>
<keyword evidence="4 6" id="KW-0689">Ribosomal protein</keyword>
<dbReference type="GO" id="GO:0022627">
    <property type="term" value="C:cytosolic small ribosomal subunit"/>
    <property type="evidence" value="ECO:0007669"/>
    <property type="project" value="UniProtKB-UniRule"/>
</dbReference>
<keyword evidence="2 6" id="KW-0699">rRNA-binding</keyword>
<keyword evidence="3 6" id="KW-0694">RNA-binding</keyword>
<evidence type="ECO:0000256" key="1">
    <source>
        <dbReference type="ARBA" id="ARBA00010254"/>
    </source>
</evidence>
<proteinExistence type="inferred from homology"/>
<evidence type="ECO:0000256" key="3">
    <source>
        <dbReference type="ARBA" id="ARBA00022884"/>
    </source>
</evidence>
<dbReference type="Proteomes" id="UP000285655">
    <property type="component" value="Unassembled WGS sequence"/>
</dbReference>
<dbReference type="SUPFAM" id="SSF50249">
    <property type="entry name" value="Nucleic acid-binding proteins"/>
    <property type="match status" value="1"/>
</dbReference>
<evidence type="ECO:0000256" key="4">
    <source>
        <dbReference type="ARBA" id="ARBA00022980"/>
    </source>
</evidence>
<dbReference type="PRINTS" id="PR00973">
    <property type="entry name" value="RIBOSOMALS17"/>
</dbReference>
<organism evidence="8 9">
    <name type="scientific">candidate division WS5 bacterium</name>
    <dbReference type="NCBI Taxonomy" id="2093353"/>
    <lineage>
        <taxon>Bacteria</taxon>
        <taxon>candidate division WS5</taxon>
    </lineage>
</organism>
<evidence type="ECO:0000313" key="8">
    <source>
        <dbReference type="EMBL" id="RJO60041.1"/>
    </source>
</evidence>
<reference evidence="8 9" key="1">
    <citation type="journal article" date="2017" name="ISME J.">
        <title>Energy and carbon metabolisms in a deep terrestrial subsurface fluid microbial community.</title>
        <authorList>
            <person name="Momper L."/>
            <person name="Jungbluth S.P."/>
            <person name="Lee M.D."/>
            <person name="Amend J.P."/>
        </authorList>
    </citation>
    <scope>NUCLEOTIDE SEQUENCE [LARGE SCALE GENOMIC DNA]</scope>
    <source>
        <strain evidence="8">SURF_29</strain>
    </source>
</reference>
<gene>
    <name evidence="6 8" type="primary">rpsQ</name>
    <name evidence="8" type="ORF">C4544_06780</name>
</gene>
<dbReference type="Pfam" id="PF00366">
    <property type="entry name" value="Ribosomal_S17"/>
    <property type="match status" value="1"/>
</dbReference>
<dbReference type="PANTHER" id="PTHR10744">
    <property type="entry name" value="40S RIBOSOMAL PROTEIN S11 FAMILY MEMBER"/>
    <property type="match status" value="1"/>
</dbReference>